<accession>A0AAV5MIQ0</accession>
<comment type="caution">
    <text evidence="2">The sequence shown here is derived from an EMBL/GenBank/DDBJ whole genome shotgun (WGS) entry which is preliminary data.</text>
</comment>
<protein>
    <recommendedName>
        <fullName evidence="4">Ycf15</fullName>
    </recommendedName>
</protein>
<dbReference type="EMBL" id="BPVZ01000266">
    <property type="protein sequence ID" value="GKV48686.1"/>
    <property type="molecule type" value="Genomic_DNA"/>
</dbReference>
<dbReference type="Proteomes" id="UP001054252">
    <property type="component" value="Unassembled WGS sequence"/>
</dbReference>
<evidence type="ECO:0000313" key="3">
    <source>
        <dbReference type="Proteomes" id="UP001054252"/>
    </source>
</evidence>
<dbReference type="AlphaFoldDB" id="A0AAV5MIQ0"/>
<reference evidence="2 3" key="1">
    <citation type="journal article" date="2021" name="Commun. Biol.">
        <title>The genome of Shorea leprosula (Dipterocarpaceae) highlights the ecological relevance of drought in aseasonal tropical rainforests.</title>
        <authorList>
            <person name="Ng K.K.S."/>
            <person name="Kobayashi M.J."/>
            <person name="Fawcett J.A."/>
            <person name="Hatakeyama M."/>
            <person name="Paape T."/>
            <person name="Ng C.H."/>
            <person name="Ang C.C."/>
            <person name="Tnah L.H."/>
            <person name="Lee C.T."/>
            <person name="Nishiyama T."/>
            <person name="Sese J."/>
            <person name="O'Brien M.J."/>
            <person name="Copetti D."/>
            <person name="Mohd Noor M.I."/>
            <person name="Ong R.C."/>
            <person name="Putra M."/>
            <person name="Sireger I.Z."/>
            <person name="Indrioko S."/>
            <person name="Kosugi Y."/>
            <person name="Izuno A."/>
            <person name="Isagi Y."/>
            <person name="Lee S.L."/>
            <person name="Shimizu K.K."/>
        </authorList>
    </citation>
    <scope>NUCLEOTIDE SEQUENCE [LARGE SCALE GENOMIC DNA]</scope>
    <source>
        <strain evidence="2">214</strain>
    </source>
</reference>
<proteinExistence type="predicted"/>
<name>A0AAV5MIQ0_9ROSI</name>
<sequence length="37" mass="4220">MEAGMEPSKLQPRLRYCNDFRSPIDSGNRLPQSISPK</sequence>
<evidence type="ECO:0000313" key="2">
    <source>
        <dbReference type="EMBL" id="GKV48686.1"/>
    </source>
</evidence>
<gene>
    <name evidence="2" type="ORF">SLEP1_g55490</name>
</gene>
<keyword evidence="3" id="KW-1185">Reference proteome</keyword>
<evidence type="ECO:0008006" key="4">
    <source>
        <dbReference type="Google" id="ProtNLM"/>
    </source>
</evidence>
<organism evidence="2 3">
    <name type="scientific">Rubroshorea leprosula</name>
    <dbReference type="NCBI Taxonomy" id="152421"/>
    <lineage>
        <taxon>Eukaryota</taxon>
        <taxon>Viridiplantae</taxon>
        <taxon>Streptophyta</taxon>
        <taxon>Embryophyta</taxon>
        <taxon>Tracheophyta</taxon>
        <taxon>Spermatophyta</taxon>
        <taxon>Magnoliopsida</taxon>
        <taxon>eudicotyledons</taxon>
        <taxon>Gunneridae</taxon>
        <taxon>Pentapetalae</taxon>
        <taxon>rosids</taxon>
        <taxon>malvids</taxon>
        <taxon>Malvales</taxon>
        <taxon>Dipterocarpaceae</taxon>
        <taxon>Rubroshorea</taxon>
    </lineage>
</organism>
<feature type="region of interest" description="Disordered" evidence="1">
    <location>
        <begin position="1"/>
        <end position="37"/>
    </location>
</feature>
<evidence type="ECO:0000256" key="1">
    <source>
        <dbReference type="SAM" id="MobiDB-lite"/>
    </source>
</evidence>